<evidence type="ECO:0000256" key="1">
    <source>
        <dbReference type="SAM" id="MobiDB-lite"/>
    </source>
</evidence>
<evidence type="ECO:0000313" key="3">
    <source>
        <dbReference type="Proteomes" id="UP000325333"/>
    </source>
</evidence>
<sequence>MPVSPEPGEESPISKVTLLPTAPRARRGQSSVARFLMLRRYILSCKKRWDTRCAALLRMDTTWPFLVCAPFIPPSVQAPRGRRPRLVRDTRNRAPLKGVQVLHR</sequence>
<reference evidence="2 3" key="1">
    <citation type="submission" date="2019-07" db="EMBL/GenBank/DDBJ databases">
        <title>Genome sequencing of the stress-tolerant strain Azospirillum brasilense Az19.</title>
        <authorList>
            <person name="Maroniche G.A."/>
            <person name="Garcia J.E."/>
            <person name="Pagnussat L."/>
            <person name="Amenta M."/>
            <person name="Creus C.M."/>
        </authorList>
    </citation>
    <scope>NUCLEOTIDE SEQUENCE [LARGE SCALE GENOMIC DNA]</scope>
    <source>
        <strain evidence="2 3">Az19</strain>
    </source>
</reference>
<feature type="region of interest" description="Disordered" evidence="1">
    <location>
        <begin position="1"/>
        <end position="22"/>
    </location>
</feature>
<gene>
    <name evidence="2" type="ORF">FH063_006523</name>
</gene>
<dbReference type="EMBL" id="VEWN01000010">
    <property type="protein sequence ID" value="KAA1054267.1"/>
    <property type="molecule type" value="Genomic_DNA"/>
</dbReference>
<organism evidence="2 3">
    <name type="scientific">Azospirillum argentinense</name>
    <dbReference type="NCBI Taxonomy" id="2970906"/>
    <lineage>
        <taxon>Bacteria</taxon>
        <taxon>Pseudomonadati</taxon>
        <taxon>Pseudomonadota</taxon>
        <taxon>Alphaproteobacteria</taxon>
        <taxon>Rhodospirillales</taxon>
        <taxon>Azospirillaceae</taxon>
        <taxon>Azospirillum</taxon>
    </lineage>
</organism>
<evidence type="ECO:0000313" key="2">
    <source>
        <dbReference type="EMBL" id="KAA1054267.1"/>
    </source>
</evidence>
<proteinExistence type="predicted"/>
<comment type="caution">
    <text evidence="2">The sequence shown here is derived from an EMBL/GenBank/DDBJ whole genome shotgun (WGS) entry which is preliminary data.</text>
</comment>
<protein>
    <submittedName>
        <fullName evidence="2">Uncharacterized protein</fullName>
    </submittedName>
</protein>
<dbReference type="Proteomes" id="UP000325333">
    <property type="component" value="Unassembled WGS sequence"/>
</dbReference>
<name>A0A5B0KNL8_9PROT</name>
<accession>A0A5B0KNL8</accession>
<dbReference type="AlphaFoldDB" id="A0A5B0KNL8"/>